<name>A0ABW2ZUY0_9MICO</name>
<sequence>MTAWREAGVSTTAMPLTTGEYPGRGEWAELAAKLEEERPDLVQAGPLYLVAEGVRQLWTGPLLATSWGWDLMGMPDARQDLVHSVERSVRSATMLLVDSDPSRAVAEQLGARSERVVQFPWGVDTSRFTPSGPAGVRDQLGLPADTILVLSTRRHEPVYDVDTLLSAFEIVAPRIPRLHMVIAGEGSQTPQLRATIHRAGIGGRVSFVGALAPSALPEFYRSADTYVSCSLTDGTSVSLLEAMASGTPCVVTDIPGNRPWADPGAVDLFAPRDTTELAELLSRITPREGVRAVTDRVRRRILKDADWASTAATFGALAERVVAAHREDV</sequence>
<comment type="caution">
    <text evidence="4">The sequence shown here is derived from an EMBL/GenBank/DDBJ whole genome shotgun (WGS) entry which is preliminary data.</text>
</comment>
<keyword evidence="4" id="KW-0328">Glycosyltransferase</keyword>
<dbReference type="InterPro" id="IPR001296">
    <property type="entry name" value="Glyco_trans_1"/>
</dbReference>
<evidence type="ECO:0000259" key="3">
    <source>
        <dbReference type="Pfam" id="PF00534"/>
    </source>
</evidence>
<dbReference type="GO" id="GO:0016757">
    <property type="term" value="F:glycosyltransferase activity"/>
    <property type="evidence" value="ECO:0007669"/>
    <property type="project" value="UniProtKB-KW"/>
</dbReference>
<evidence type="ECO:0000256" key="2">
    <source>
        <dbReference type="ARBA" id="ARBA00022679"/>
    </source>
</evidence>
<keyword evidence="5" id="KW-1185">Reference proteome</keyword>
<accession>A0ABW2ZUY0</accession>
<feature type="domain" description="Glycosyl transferase family 1" evidence="3">
    <location>
        <begin position="137"/>
        <end position="284"/>
    </location>
</feature>
<evidence type="ECO:0000256" key="1">
    <source>
        <dbReference type="ARBA" id="ARBA00021292"/>
    </source>
</evidence>
<evidence type="ECO:0000313" key="5">
    <source>
        <dbReference type="Proteomes" id="UP001597042"/>
    </source>
</evidence>
<evidence type="ECO:0000313" key="4">
    <source>
        <dbReference type="EMBL" id="MFD0782101.1"/>
    </source>
</evidence>
<dbReference type="Pfam" id="PF00534">
    <property type="entry name" value="Glycos_transf_1"/>
    <property type="match status" value="1"/>
</dbReference>
<dbReference type="Gene3D" id="3.40.50.2000">
    <property type="entry name" value="Glycogen Phosphorylase B"/>
    <property type="match status" value="2"/>
</dbReference>
<dbReference type="PANTHER" id="PTHR45947:SF3">
    <property type="entry name" value="SULFOQUINOVOSYL TRANSFERASE SQD2"/>
    <property type="match status" value="1"/>
</dbReference>
<reference evidence="5" key="1">
    <citation type="journal article" date="2019" name="Int. J. Syst. Evol. Microbiol.">
        <title>The Global Catalogue of Microorganisms (GCM) 10K type strain sequencing project: providing services to taxonomists for standard genome sequencing and annotation.</title>
        <authorList>
            <consortium name="The Broad Institute Genomics Platform"/>
            <consortium name="The Broad Institute Genome Sequencing Center for Infectious Disease"/>
            <person name="Wu L."/>
            <person name="Ma J."/>
        </authorList>
    </citation>
    <scope>NUCLEOTIDE SEQUENCE [LARGE SCALE GENOMIC DNA]</scope>
    <source>
        <strain evidence="5">CCUG 50754</strain>
    </source>
</reference>
<dbReference type="RefSeq" id="WP_378753389.1">
    <property type="nucleotide sequence ID" value="NZ_JBHSSV010000015.1"/>
</dbReference>
<organism evidence="4 5">
    <name type="scientific">Microbacterium koreense</name>
    <dbReference type="NCBI Taxonomy" id="323761"/>
    <lineage>
        <taxon>Bacteria</taxon>
        <taxon>Bacillati</taxon>
        <taxon>Actinomycetota</taxon>
        <taxon>Actinomycetes</taxon>
        <taxon>Micrococcales</taxon>
        <taxon>Microbacteriaceae</taxon>
        <taxon>Microbacterium</taxon>
    </lineage>
</organism>
<dbReference type="InterPro" id="IPR050194">
    <property type="entry name" value="Glycosyltransferase_grp1"/>
</dbReference>
<dbReference type="PANTHER" id="PTHR45947">
    <property type="entry name" value="SULFOQUINOVOSYL TRANSFERASE SQD2"/>
    <property type="match status" value="1"/>
</dbReference>
<dbReference type="Proteomes" id="UP001597042">
    <property type="component" value="Unassembled WGS sequence"/>
</dbReference>
<dbReference type="EMBL" id="JBHTIM010000001">
    <property type="protein sequence ID" value="MFD0782101.1"/>
    <property type="molecule type" value="Genomic_DNA"/>
</dbReference>
<protein>
    <recommendedName>
        <fullName evidence="1">D-inositol 3-phosphate glycosyltransferase</fullName>
    </recommendedName>
</protein>
<proteinExistence type="predicted"/>
<gene>
    <name evidence="4" type="ORF">ACFQZV_12435</name>
</gene>
<keyword evidence="2 4" id="KW-0808">Transferase</keyword>
<dbReference type="SUPFAM" id="SSF53756">
    <property type="entry name" value="UDP-Glycosyltransferase/glycogen phosphorylase"/>
    <property type="match status" value="1"/>
</dbReference>